<keyword evidence="14" id="KW-1185">Reference proteome</keyword>
<feature type="compositionally biased region" description="Basic residues" evidence="10">
    <location>
        <begin position="348"/>
        <end position="357"/>
    </location>
</feature>
<evidence type="ECO:0000256" key="3">
    <source>
        <dbReference type="ARBA" id="ARBA00022737"/>
    </source>
</evidence>
<evidence type="ECO:0000259" key="11">
    <source>
        <dbReference type="PROSITE" id="PS50206"/>
    </source>
</evidence>
<feature type="domain" description="Rhodanese" evidence="11">
    <location>
        <begin position="73"/>
        <end position="179"/>
    </location>
</feature>
<evidence type="ECO:0000313" key="13">
    <source>
        <dbReference type="EMBL" id="PHH72308.1"/>
    </source>
</evidence>
<dbReference type="GO" id="GO:0003723">
    <property type="term" value="F:RNA binding"/>
    <property type="evidence" value="ECO:0007669"/>
    <property type="project" value="InterPro"/>
</dbReference>
<evidence type="ECO:0000256" key="4">
    <source>
        <dbReference type="ARBA" id="ARBA00022980"/>
    </source>
</evidence>
<reference evidence="13 14" key="1">
    <citation type="submission" date="2017-06" db="EMBL/GenBank/DDBJ databases">
        <title>Ant-infecting Ophiocordyceps genomes reveal a high diversity of potential behavioral manipulation genes and a possible major role for enterotoxins.</title>
        <authorList>
            <person name="De Bekker C."/>
            <person name="Evans H.C."/>
            <person name="Brachmann A."/>
            <person name="Hughes D.P."/>
        </authorList>
    </citation>
    <scope>NUCLEOTIDE SEQUENCE [LARGE SCALE GENOMIC DNA]</scope>
    <source>
        <strain evidence="13 14">Map16</strain>
    </source>
</reference>
<dbReference type="Proteomes" id="UP000226431">
    <property type="component" value="Unassembled WGS sequence"/>
</dbReference>
<dbReference type="GO" id="GO:0005739">
    <property type="term" value="C:mitochondrion"/>
    <property type="evidence" value="ECO:0007669"/>
    <property type="project" value="TreeGrafter"/>
</dbReference>
<dbReference type="Pfam" id="PF00581">
    <property type="entry name" value="Rhodanese"/>
    <property type="match status" value="1"/>
</dbReference>
<dbReference type="FunFam" id="3.30.160.20:FF:000002">
    <property type="entry name" value="40S ribosomal protein S2"/>
    <property type="match status" value="1"/>
</dbReference>
<evidence type="ECO:0000256" key="6">
    <source>
        <dbReference type="ARBA" id="ARBA00035255"/>
    </source>
</evidence>
<dbReference type="PROSITE" id="PS50206">
    <property type="entry name" value="RHODANESE_3"/>
    <property type="match status" value="2"/>
</dbReference>
<keyword evidence="5 8" id="KW-0687">Ribonucleoprotein</keyword>
<keyword evidence="3" id="KW-0677">Repeat</keyword>
<comment type="similarity">
    <text evidence="1 9">Belongs to the universal ribosomal protein uS5 family.</text>
</comment>
<dbReference type="InterPro" id="IPR036873">
    <property type="entry name" value="Rhodanese-like_dom_sf"/>
</dbReference>
<dbReference type="Gene3D" id="3.40.250.10">
    <property type="entry name" value="Rhodanese-like domain"/>
    <property type="match status" value="2"/>
</dbReference>
<dbReference type="SUPFAM" id="SSF52821">
    <property type="entry name" value="Rhodanese/Cell cycle control phosphatase"/>
    <property type="match status" value="2"/>
</dbReference>
<dbReference type="EMBL" id="NJES01000430">
    <property type="protein sequence ID" value="PHH72308.1"/>
    <property type="molecule type" value="Genomic_DNA"/>
</dbReference>
<sequence>MASVAVCCRPRVARLARPPAIWTSWRPASFVSPRRSLSSYLVTPKELHEALHKNPPSAINPEPRVVPLCAAWFMPGDGRTGIQAFREQRIPRARFFDLDRVIDKRSSLPHMLPDAKGFAAAMSELGIRKEDTVVVYDTKELGIFSAPRVGWTLKVFGHKNVHVLNNFKLWVEQELPTESGEFYSVECCPYPIPTLDAAKVASFEDVKEVAQDHNKEGAEGIQILDARSSGRFRGTDAEPREGISSGHVPGSINVPFTAVLEPETKAYPSPDRLRAILKELGVDPEKPIISTCGTGVTACVVDTALDVAGYGSPESRRVYDGSWTTESMADRGGRGGGFGARGGDRGRGRGRGRGRRGGKSEEKEWQPVTKLGRLVKAGKINSMEEIYLHSLPIKEFQIVDNFLPKLKDEVMKIKPVQKQTRAGQRTRFKAVVIIGDSEGHVGLGIKTSKEVATAIRAAIIIAKLSVIPVRRGYWGNNLGTPHSLPCKQSGKCGSVTVRLIPAPRGTGLVASPAVKRFLQLAGVEDAYTSSAGSTKTLENTLKATFVAVSNTYGFLTPNLWKETKLLRSPLEEFADTLAKRY</sequence>
<dbReference type="STRING" id="2004952.A0A2C5Y2I4"/>
<dbReference type="CDD" id="cd01449">
    <property type="entry name" value="TST_Repeat_2"/>
    <property type="match status" value="1"/>
</dbReference>
<evidence type="ECO:0000256" key="7">
    <source>
        <dbReference type="ARBA" id="ARBA00035407"/>
    </source>
</evidence>
<dbReference type="InterPro" id="IPR018192">
    <property type="entry name" value="Ribosomal_uS5_N_CS"/>
</dbReference>
<feature type="domain" description="Rhodanese" evidence="11">
    <location>
        <begin position="217"/>
        <end position="334"/>
    </location>
</feature>
<dbReference type="InterPro" id="IPR014721">
    <property type="entry name" value="Ribsml_uS5_D2-typ_fold_subgr"/>
</dbReference>
<dbReference type="InterPro" id="IPR020568">
    <property type="entry name" value="Ribosomal_Su5_D2-typ_SF"/>
</dbReference>
<dbReference type="CDD" id="cd01448">
    <property type="entry name" value="TST_Repeat_1"/>
    <property type="match status" value="1"/>
</dbReference>
<dbReference type="PANTHER" id="PTHR11364:SF27">
    <property type="entry name" value="SULFURTRANSFERASE"/>
    <property type="match status" value="1"/>
</dbReference>
<comment type="caution">
    <text evidence="13">The sequence shown here is derived from an EMBL/GenBank/DDBJ whole genome shotgun (WGS) entry which is preliminary data.</text>
</comment>
<dbReference type="SUPFAM" id="SSF54768">
    <property type="entry name" value="dsRNA-binding domain-like"/>
    <property type="match status" value="1"/>
</dbReference>
<evidence type="ECO:0000256" key="9">
    <source>
        <dbReference type="RuleBase" id="RU003823"/>
    </source>
</evidence>
<dbReference type="GO" id="GO:0003735">
    <property type="term" value="F:structural constituent of ribosome"/>
    <property type="evidence" value="ECO:0007669"/>
    <property type="project" value="UniProtKB-UniRule"/>
</dbReference>
<dbReference type="GO" id="GO:0015935">
    <property type="term" value="C:small ribosomal subunit"/>
    <property type="evidence" value="ECO:0007669"/>
    <property type="project" value="InterPro"/>
</dbReference>
<dbReference type="Pfam" id="PF00333">
    <property type="entry name" value="Ribosomal_S5"/>
    <property type="match status" value="1"/>
</dbReference>
<dbReference type="FunFam" id="3.40.250.10:FF:000033">
    <property type="entry name" value="Thiosulfate sulfurtransferase TUM1"/>
    <property type="match status" value="1"/>
</dbReference>
<dbReference type="Gene3D" id="3.30.160.20">
    <property type="match status" value="1"/>
</dbReference>
<dbReference type="InterPro" id="IPR045078">
    <property type="entry name" value="TST/MPST-like"/>
</dbReference>
<evidence type="ECO:0000256" key="8">
    <source>
        <dbReference type="PROSITE-ProRule" id="PRU00268"/>
    </source>
</evidence>
<dbReference type="FunFam" id="3.30.230.10:FF:000004">
    <property type="entry name" value="40S ribosomal protein S2"/>
    <property type="match status" value="1"/>
</dbReference>
<dbReference type="InterPro" id="IPR005711">
    <property type="entry name" value="Ribosomal_uS5_euk/arc"/>
</dbReference>
<dbReference type="Gene3D" id="3.30.230.10">
    <property type="match status" value="1"/>
</dbReference>
<dbReference type="GO" id="GO:0004792">
    <property type="term" value="F:thiosulfate-cyanide sulfurtransferase activity"/>
    <property type="evidence" value="ECO:0007669"/>
    <property type="project" value="TreeGrafter"/>
</dbReference>
<dbReference type="Pfam" id="PF03719">
    <property type="entry name" value="Ribosomal_S5_C"/>
    <property type="match status" value="1"/>
</dbReference>
<keyword evidence="2" id="KW-0808">Transferase</keyword>
<dbReference type="InterPro" id="IPR013810">
    <property type="entry name" value="Ribosomal_uS5_N"/>
</dbReference>
<evidence type="ECO:0000256" key="5">
    <source>
        <dbReference type="ARBA" id="ARBA00023274"/>
    </source>
</evidence>
<name>A0A2C5Y2I4_9HYPO</name>
<dbReference type="PROSITE" id="PS50881">
    <property type="entry name" value="S5_DSRBD"/>
    <property type="match status" value="1"/>
</dbReference>
<dbReference type="OrthoDB" id="270167at2759"/>
<organism evidence="13 14">
    <name type="scientific">Ophiocordyceps camponoti-rufipedis</name>
    <dbReference type="NCBI Taxonomy" id="2004952"/>
    <lineage>
        <taxon>Eukaryota</taxon>
        <taxon>Fungi</taxon>
        <taxon>Dikarya</taxon>
        <taxon>Ascomycota</taxon>
        <taxon>Pezizomycotina</taxon>
        <taxon>Sordariomycetes</taxon>
        <taxon>Hypocreomycetidae</taxon>
        <taxon>Hypocreales</taxon>
        <taxon>Ophiocordycipitaceae</taxon>
        <taxon>Ophiocordyceps</taxon>
    </lineage>
</organism>
<gene>
    <name evidence="13" type="ORF">CDD80_4625</name>
</gene>
<dbReference type="SUPFAM" id="SSF54211">
    <property type="entry name" value="Ribosomal protein S5 domain 2-like"/>
    <property type="match status" value="1"/>
</dbReference>
<proteinExistence type="inferred from homology"/>
<dbReference type="SMART" id="SM00450">
    <property type="entry name" value="RHOD"/>
    <property type="match status" value="2"/>
</dbReference>
<accession>A0A2C5Y2I4</accession>
<feature type="domain" description="S5 DRBM" evidence="12">
    <location>
        <begin position="406"/>
        <end position="469"/>
    </location>
</feature>
<evidence type="ECO:0000313" key="14">
    <source>
        <dbReference type="Proteomes" id="UP000226431"/>
    </source>
</evidence>
<evidence type="ECO:0000256" key="1">
    <source>
        <dbReference type="ARBA" id="ARBA00008945"/>
    </source>
</evidence>
<evidence type="ECO:0000256" key="10">
    <source>
        <dbReference type="SAM" id="MobiDB-lite"/>
    </source>
</evidence>
<dbReference type="InterPro" id="IPR001763">
    <property type="entry name" value="Rhodanese-like_dom"/>
</dbReference>
<keyword evidence="4 8" id="KW-0689">Ribosomal protein</keyword>
<dbReference type="InterPro" id="IPR005324">
    <property type="entry name" value="Ribosomal_uS5_C"/>
</dbReference>
<dbReference type="FunFam" id="3.40.250.10:FF:000001">
    <property type="entry name" value="Sulfurtransferase"/>
    <property type="match status" value="1"/>
</dbReference>
<protein>
    <recommendedName>
        <fullName evidence="6">Small ribosomal subunit protein uS5</fullName>
    </recommendedName>
    <alternativeName>
        <fullName evidence="7">40S ribosomal protein S2</fullName>
    </alternativeName>
</protein>
<evidence type="ECO:0000259" key="12">
    <source>
        <dbReference type="PROSITE" id="PS50881"/>
    </source>
</evidence>
<evidence type="ECO:0000256" key="2">
    <source>
        <dbReference type="ARBA" id="ARBA00022679"/>
    </source>
</evidence>
<dbReference type="PROSITE" id="PS00585">
    <property type="entry name" value="RIBOSOMAL_S5"/>
    <property type="match status" value="1"/>
</dbReference>
<dbReference type="AlphaFoldDB" id="A0A2C5Y2I4"/>
<feature type="region of interest" description="Disordered" evidence="10">
    <location>
        <begin position="322"/>
        <end position="364"/>
    </location>
</feature>
<dbReference type="GO" id="GO:0006412">
    <property type="term" value="P:translation"/>
    <property type="evidence" value="ECO:0007669"/>
    <property type="project" value="InterPro"/>
</dbReference>
<dbReference type="NCBIfam" id="TIGR01020">
    <property type="entry name" value="uS5_euk_arch"/>
    <property type="match status" value="1"/>
</dbReference>
<dbReference type="PANTHER" id="PTHR11364">
    <property type="entry name" value="THIOSULFATE SULFERTANSFERASE"/>
    <property type="match status" value="1"/>
</dbReference>